<comment type="caution">
    <text evidence="1">The sequence shown here is derived from an EMBL/GenBank/DDBJ whole genome shotgun (WGS) entry which is preliminary data.</text>
</comment>
<reference evidence="1 2" key="1">
    <citation type="submission" date="2015-01" db="EMBL/GenBank/DDBJ databases">
        <title>Genome sequencing of Jeotgalibacillus soli.</title>
        <authorList>
            <person name="Goh K.M."/>
            <person name="Chan K.-G."/>
            <person name="Yaakop A.S."/>
            <person name="Ee R."/>
            <person name="Gan H.M."/>
            <person name="Chan C.S."/>
        </authorList>
    </citation>
    <scope>NUCLEOTIDE SEQUENCE [LARGE SCALE GENOMIC DNA]</scope>
    <source>
        <strain evidence="1 2">P9</strain>
    </source>
</reference>
<organism evidence="1 2">
    <name type="scientific">Jeotgalibacillus soli</name>
    <dbReference type="NCBI Taxonomy" id="889306"/>
    <lineage>
        <taxon>Bacteria</taxon>
        <taxon>Bacillati</taxon>
        <taxon>Bacillota</taxon>
        <taxon>Bacilli</taxon>
        <taxon>Bacillales</taxon>
        <taxon>Caryophanaceae</taxon>
        <taxon>Jeotgalibacillus</taxon>
    </lineage>
</organism>
<dbReference type="OrthoDB" id="2439638at2"/>
<protein>
    <submittedName>
        <fullName evidence="1">Uncharacterized protein</fullName>
    </submittedName>
</protein>
<name>A0A0C2RP43_9BACL</name>
<gene>
    <name evidence="1" type="ORF">KP78_03700</name>
</gene>
<accession>A0A0C2RP43</accession>
<evidence type="ECO:0000313" key="2">
    <source>
        <dbReference type="Proteomes" id="UP000031938"/>
    </source>
</evidence>
<dbReference type="Proteomes" id="UP000031938">
    <property type="component" value="Unassembled WGS sequence"/>
</dbReference>
<dbReference type="RefSeq" id="WP_041085774.1">
    <property type="nucleotide sequence ID" value="NZ_JXRP01000006.1"/>
</dbReference>
<dbReference type="PATRIC" id="fig|889306.3.peg.372"/>
<sequence>MGNLNSINEMHDQAMIDHFINHIGERVICFMPSYPFMFIGGIKAVLGDVVKIDVETTHFAQLEKRDWYIHIHNIEVFYIEREGEIEIPKLDDFC</sequence>
<dbReference type="AlphaFoldDB" id="A0A0C2RP43"/>
<dbReference type="STRING" id="889306.KP78_03700"/>
<keyword evidence="2" id="KW-1185">Reference proteome</keyword>
<evidence type="ECO:0000313" key="1">
    <source>
        <dbReference type="EMBL" id="KIL52000.1"/>
    </source>
</evidence>
<dbReference type="EMBL" id="JXRP01000006">
    <property type="protein sequence ID" value="KIL52000.1"/>
    <property type="molecule type" value="Genomic_DNA"/>
</dbReference>
<proteinExistence type="predicted"/>